<evidence type="ECO:0000256" key="1">
    <source>
        <dbReference type="SAM" id="MobiDB-lite"/>
    </source>
</evidence>
<dbReference type="STRING" id="1316194.A0A1Q5U5E1"/>
<dbReference type="InterPro" id="IPR053018">
    <property type="entry name" value="Elsinochrome_Biosynth-Asso"/>
</dbReference>
<evidence type="ECO:0008006" key="5">
    <source>
        <dbReference type="Google" id="ProtNLM"/>
    </source>
</evidence>
<feature type="transmembrane region" description="Helical" evidence="2">
    <location>
        <begin position="137"/>
        <end position="158"/>
    </location>
</feature>
<name>A0A1Q5U5E1_9EURO</name>
<feature type="transmembrane region" description="Helical" evidence="2">
    <location>
        <begin position="104"/>
        <end position="125"/>
    </location>
</feature>
<proteinExistence type="predicted"/>
<protein>
    <recommendedName>
        <fullName evidence="5">Transmembrane protein</fullName>
    </recommendedName>
</protein>
<feature type="transmembrane region" description="Helical" evidence="2">
    <location>
        <begin position="186"/>
        <end position="209"/>
    </location>
</feature>
<accession>A0A1Q5U5E1</accession>
<sequence length="516" mass="58060">MGRVLNCSFSNGTFDADLDVVTTAWCTFIVAIISYFTRDCLPPDVLSGADWVFSPILDKIPTHLHRPKVVQNVMLILGDLQLVTGTSIYLVAYSRHSSITQYHFNIAVLQAQIALAMYTIIALATRDILRKSWYKRFWRWPWVFTICIADIISSFIIWDDGFLKDLNWGLPMQCAWRTIGHYSGNALVLLILDVFTSLSDISYATALFFPSSERFNFLQQLPDLILELSLFSFKGACRLDQQRMTTQSSLLRAAMTPITKTLLFLAGLIFIIVLCVTDIFTSRSFQILLSYIKLMSNSALLVALRQNARNNGMEGDENSWGFGQILPLLLLTLPIFQTMEMVLDRKDTGLKESRRSSSCPSKKPNTNEESSAQNQQRNEETEQSPARESQETLYSPSEVDLNLSTPLSRQSTLDALDQITPQGGRQQRVDTEMGRSILSDNTRVQQSASGGSLNLFEIATDNSLEAVRDCQNPNYRKLSIVSVGIVYLMILILYHYALGTERITSALTDNPVVSDE</sequence>
<dbReference type="EMBL" id="MNBE01000579">
    <property type="protein sequence ID" value="OKP07692.1"/>
    <property type="molecule type" value="Genomic_DNA"/>
</dbReference>
<dbReference type="Proteomes" id="UP000186955">
    <property type="component" value="Unassembled WGS sequence"/>
</dbReference>
<dbReference type="PANTHER" id="PTHR37577:SF1">
    <property type="entry name" value="INTEGRAL MEMBRANE PROTEIN"/>
    <property type="match status" value="1"/>
</dbReference>
<dbReference type="AlphaFoldDB" id="A0A1Q5U5E1"/>
<feature type="region of interest" description="Disordered" evidence="1">
    <location>
        <begin position="347"/>
        <end position="400"/>
    </location>
</feature>
<keyword evidence="2" id="KW-0472">Membrane</keyword>
<feature type="transmembrane region" description="Helical" evidence="2">
    <location>
        <begin position="478"/>
        <end position="497"/>
    </location>
</feature>
<evidence type="ECO:0000313" key="3">
    <source>
        <dbReference type="EMBL" id="OKP07692.1"/>
    </source>
</evidence>
<keyword evidence="2" id="KW-1133">Transmembrane helix</keyword>
<feature type="compositionally biased region" description="Polar residues" evidence="1">
    <location>
        <begin position="367"/>
        <end position="376"/>
    </location>
</feature>
<dbReference type="PANTHER" id="PTHR37577">
    <property type="entry name" value="INTEGRAL MEMBRANE PROTEIN"/>
    <property type="match status" value="1"/>
</dbReference>
<gene>
    <name evidence="3" type="ORF">PENSUB_5807</name>
</gene>
<evidence type="ECO:0000313" key="4">
    <source>
        <dbReference type="Proteomes" id="UP000186955"/>
    </source>
</evidence>
<evidence type="ECO:0000256" key="2">
    <source>
        <dbReference type="SAM" id="Phobius"/>
    </source>
</evidence>
<comment type="caution">
    <text evidence="3">The sequence shown here is derived from an EMBL/GenBank/DDBJ whole genome shotgun (WGS) entry which is preliminary data.</text>
</comment>
<organism evidence="3 4">
    <name type="scientific">Penicillium subrubescens</name>
    <dbReference type="NCBI Taxonomy" id="1316194"/>
    <lineage>
        <taxon>Eukaryota</taxon>
        <taxon>Fungi</taxon>
        <taxon>Dikarya</taxon>
        <taxon>Ascomycota</taxon>
        <taxon>Pezizomycotina</taxon>
        <taxon>Eurotiomycetes</taxon>
        <taxon>Eurotiomycetidae</taxon>
        <taxon>Eurotiales</taxon>
        <taxon>Aspergillaceae</taxon>
        <taxon>Penicillium</taxon>
    </lineage>
</organism>
<keyword evidence="2" id="KW-0812">Transmembrane</keyword>
<keyword evidence="4" id="KW-1185">Reference proteome</keyword>
<feature type="transmembrane region" description="Helical" evidence="2">
    <location>
        <begin position="73"/>
        <end position="92"/>
    </location>
</feature>
<feature type="transmembrane region" description="Helical" evidence="2">
    <location>
        <begin position="262"/>
        <end position="281"/>
    </location>
</feature>
<reference evidence="3 4" key="1">
    <citation type="submission" date="2016-10" db="EMBL/GenBank/DDBJ databases">
        <title>Genome sequence of the ascomycete fungus Penicillium subrubescens.</title>
        <authorList>
            <person name="De Vries R.P."/>
            <person name="Peng M."/>
            <person name="Dilokpimol A."/>
            <person name="Hilden K."/>
            <person name="Makela M.R."/>
            <person name="Grigoriev I."/>
            <person name="Riley R."/>
            <person name="Granchi Z."/>
        </authorList>
    </citation>
    <scope>NUCLEOTIDE SEQUENCE [LARGE SCALE GENOMIC DNA]</scope>
    <source>
        <strain evidence="3 4">CBS 132785</strain>
    </source>
</reference>
<feature type="compositionally biased region" description="Polar residues" evidence="1">
    <location>
        <begin position="383"/>
        <end position="395"/>
    </location>
</feature>
<feature type="transmembrane region" description="Helical" evidence="2">
    <location>
        <begin position="20"/>
        <end position="37"/>
    </location>
</feature>